<dbReference type="FunCoup" id="A0A482WS11">
    <property type="interactions" value="773"/>
</dbReference>
<dbReference type="GO" id="GO:0005737">
    <property type="term" value="C:cytoplasm"/>
    <property type="evidence" value="ECO:0007669"/>
    <property type="project" value="TreeGrafter"/>
</dbReference>
<gene>
    <name evidence="7" type="ORF">LSTR_LSTR005872</name>
</gene>
<dbReference type="PANTHER" id="PTHR12358:SF112">
    <property type="entry name" value="LD11247P-RELATED"/>
    <property type="match status" value="1"/>
</dbReference>
<dbReference type="Pfam" id="PF19279">
    <property type="entry name" value="YegS_C"/>
    <property type="match status" value="1"/>
</dbReference>
<dbReference type="Gene3D" id="3.40.50.10330">
    <property type="entry name" value="Probable inorganic polyphosphate/atp-NAD kinase, domain 1"/>
    <property type="match status" value="1"/>
</dbReference>
<proteinExistence type="predicted"/>
<feature type="compositionally biased region" description="Basic and acidic residues" evidence="5">
    <location>
        <begin position="84"/>
        <end position="95"/>
    </location>
</feature>
<dbReference type="SUPFAM" id="SSF111331">
    <property type="entry name" value="NAD kinase/diacylglycerol kinase-like"/>
    <property type="match status" value="1"/>
</dbReference>
<keyword evidence="3" id="KW-0418">Kinase</keyword>
<keyword evidence="1" id="KW-0808">Transferase</keyword>
<dbReference type="GO" id="GO:0046512">
    <property type="term" value="P:sphingosine biosynthetic process"/>
    <property type="evidence" value="ECO:0007669"/>
    <property type="project" value="TreeGrafter"/>
</dbReference>
<evidence type="ECO:0000313" key="8">
    <source>
        <dbReference type="Proteomes" id="UP000291343"/>
    </source>
</evidence>
<reference evidence="7 8" key="1">
    <citation type="journal article" date="2017" name="Gigascience">
        <title>Genome sequence of the small brown planthopper, Laodelphax striatellus.</title>
        <authorList>
            <person name="Zhu J."/>
            <person name="Jiang F."/>
            <person name="Wang X."/>
            <person name="Yang P."/>
            <person name="Bao Y."/>
            <person name="Zhao W."/>
            <person name="Wang W."/>
            <person name="Lu H."/>
            <person name="Wang Q."/>
            <person name="Cui N."/>
            <person name="Li J."/>
            <person name="Chen X."/>
            <person name="Luo L."/>
            <person name="Yu J."/>
            <person name="Kang L."/>
            <person name="Cui F."/>
        </authorList>
    </citation>
    <scope>NUCLEOTIDE SEQUENCE [LARGE SCALE GENOMIC DNA]</scope>
    <source>
        <strain evidence="7">Lst14</strain>
    </source>
</reference>
<feature type="domain" description="DAGKc" evidence="6">
    <location>
        <begin position="181"/>
        <end position="328"/>
    </location>
</feature>
<evidence type="ECO:0000256" key="1">
    <source>
        <dbReference type="ARBA" id="ARBA00022679"/>
    </source>
</evidence>
<keyword evidence="2" id="KW-0547">Nucleotide-binding</keyword>
<dbReference type="Gene3D" id="2.60.200.40">
    <property type="match status" value="1"/>
</dbReference>
<dbReference type="GO" id="GO:0016020">
    <property type="term" value="C:membrane"/>
    <property type="evidence" value="ECO:0007669"/>
    <property type="project" value="TreeGrafter"/>
</dbReference>
<dbReference type="GO" id="GO:0005524">
    <property type="term" value="F:ATP binding"/>
    <property type="evidence" value="ECO:0007669"/>
    <property type="project" value="UniProtKB-KW"/>
</dbReference>
<dbReference type="Proteomes" id="UP000291343">
    <property type="component" value="Unassembled WGS sequence"/>
</dbReference>
<keyword evidence="8" id="KW-1185">Reference proteome</keyword>
<sequence length="606" mass="67777">MMDSMDDNHFAMKPMLEETFYILSKKNTVYRVKLTEKGLCLQKENNGTIKTETIALCDIIGCRCMRSKRRSENNACACRPSSSRKNDPRVVDENSVDKDENDISAFLYIYAYVLKNCKVKSGQKRERMTITLRFRSFDKYDDNMKEAQKWRSAIKYLITSRYSPQISPGMSPTSGPFESAVIENKVFFIINPKSGVGKARDIFQQRVVPILTEADINYDIHVTRHAQDARNLVRSQDMNQYGGGLVVVGGDGILFEVINGLMERMDWEMVIERIKLGIIPCGSGNGLAKAISYAYNEPHDHNPVLISTLNVVRGVAAPMDLVRVQTESQVYFSFLSIGWGLLSDIDVESERLRAIGSQRFTIWSVARLIGLRTYKGRLSFVRIPADRLPLSRNGSSSFLSRSISECVDVNSSMYPSNSFGDCLNLETSSEVTDCMRRRDSFYSVASRRSTYLSAAGSSYQSLVDAPASRTPRMYGPASRLPPLSQPLPQDNWEVFSGEFVMVHAVYQSHIAADCLFAPDSRLSDGVIWLCVIKAGISRAHLLQFLLGLSTGTHVNIAQAEFIPVSAFRLEPLSNTSLITVDGERINDNSLQAEIIPGMANVLARRS</sequence>
<evidence type="ECO:0000256" key="2">
    <source>
        <dbReference type="ARBA" id="ARBA00022741"/>
    </source>
</evidence>
<evidence type="ECO:0000256" key="5">
    <source>
        <dbReference type="SAM" id="MobiDB-lite"/>
    </source>
</evidence>
<dbReference type="InterPro" id="IPR050187">
    <property type="entry name" value="Lipid_Phosphate_FormReg"/>
</dbReference>
<protein>
    <recommendedName>
        <fullName evidence="6">DAGKc domain-containing protein</fullName>
    </recommendedName>
</protein>
<dbReference type="SMART" id="SM00046">
    <property type="entry name" value="DAGKc"/>
    <property type="match status" value="1"/>
</dbReference>
<dbReference type="GO" id="GO:0001727">
    <property type="term" value="F:lipid kinase activity"/>
    <property type="evidence" value="ECO:0007669"/>
    <property type="project" value="TreeGrafter"/>
</dbReference>
<dbReference type="InterPro" id="IPR001206">
    <property type="entry name" value="Diacylglycerol_kinase_cat_dom"/>
</dbReference>
<organism evidence="7 8">
    <name type="scientific">Laodelphax striatellus</name>
    <name type="common">Small brown planthopper</name>
    <name type="synonym">Delphax striatella</name>
    <dbReference type="NCBI Taxonomy" id="195883"/>
    <lineage>
        <taxon>Eukaryota</taxon>
        <taxon>Metazoa</taxon>
        <taxon>Ecdysozoa</taxon>
        <taxon>Arthropoda</taxon>
        <taxon>Hexapoda</taxon>
        <taxon>Insecta</taxon>
        <taxon>Pterygota</taxon>
        <taxon>Neoptera</taxon>
        <taxon>Paraneoptera</taxon>
        <taxon>Hemiptera</taxon>
        <taxon>Auchenorrhyncha</taxon>
        <taxon>Fulgoroidea</taxon>
        <taxon>Delphacidae</taxon>
        <taxon>Criomorphinae</taxon>
        <taxon>Laodelphax</taxon>
    </lineage>
</organism>
<evidence type="ECO:0000259" key="6">
    <source>
        <dbReference type="PROSITE" id="PS50146"/>
    </source>
</evidence>
<dbReference type="InterPro" id="IPR045540">
    <property type="entry name" value="YegS/DAGK_C"/>
</dbReference>
<dbReference type="InterPro" id="IPR017438">
    <property type="entry name" value="ATP-NAD_kinase_N"/>
</dbReference>
<dbReference type="PROSITE" id="PS50146">
    <property type="entry name" value="DAGK"/>
    <property type="match status" value="1"/>
</dbReference>
<dbReference type="AlphaFoldDB" id="A0A482WS11"/>
<evidence type="ECO:0000313" key="7">
    <source>
        <dbReference type="EMBL" id="RZF36056.1"/>
    </source>
</evidence>
<accession>A0A482WS11</accession>
<feature type="region of interest" description="Disordered" evidence="5">
    <location>
        <begin position="75"/>
        <end position="95"/>
    </location>
</feature>
<dbReference type="EMBL" id="QKKF02027168">
    <property type="protein sequence ID" value="RZF36056.1"/>
    <property type="molecule type" value="Genomic_DNA"/>
</dbReference>
<evidence type="ECO:0000256" key="4">
    <source>
        <dbReference type="ARBA" id="ARBA00022840"/>
    </source>
</evidence>
<dbReference type="InterPro" id="IPR016064">
    <property type="entry name" value="NAD/diacylglycerol_kinase_sf"/>
</dbReference>
<dbReference type="InParanoid" id="A0A482WS11"/>
<comment type="caution">
    <text evidence="7">The sequence shown here is derived from an EMBL/GenBank/DDBJ whole genome shotgun (WGS) entry which is preliminary data.</text>
</comment>
<dbReference type="STRING" id="195883.A0A482WS11"/>
<name>A0A482WS11_LAOST</name>
<dbReference type="SMR" id="A0A482WS11"/>
<dbReference type="PANTHER" id="PTHR12358">
    <property type="entry name" value="SPHINGOSINE KINASE"/>
    <property type="match status" value="1"/>
</dbReference>
<dbReference type="OrthoDB" id="3853857at2759"/>
<evidence type="ECO:0000256" key="3">
    <source>
        <dbReference type="ARBA" id="ARBA00022777"/>
    </source>
</evidence>
<dbReference type="Pfam" id="PF00781">
    <property type="entry name" value="DAGK_cat"/>
    <property type="match status" value="1"/>
</dbReference>
<keyword evidence="4" id="KW-0067">ATP-binding</keyword>